<comment type="catalytic activity">
    <reaction evidence="11">
        <text>L-threonine + hydrogencarbonate + ATP = L-threonylcarbamoyladenylate + diphosphate + H2O</text>
        <dbReference type="Rhea" id="RHEA:36407"/>
        <dbReference type="ChEBI" id="CHEBI:15377"/>
        <dbReference type="ChEBI" id="CHEBI:17544"/>
        <dbReference type="ChEBI" id="CHEBI:30616"/>
        <dbReference type="ChEBI" id="CHEBI:33019"/>
        <dbReference type="ChEBI" id="CHEBI:57926"/>
        <dbReference type="ChEBI" id="CHEBI:73682"/>
        <dbReference type="EC" id="2.7.7.87"/>
    </reaction>
</comment>
<dbReference type="GO" id="GO:0005737">
    <property type="term" value="C:cytoplasm"/>
    <property type="evidence" value="ECO:0007669"/>
    <property type="project" value="UniProtKB-SubCell"/>
</dbReference>
<dbReference type="PANTHER" id="PTHR17490:SF16">
    <property type="entry name" value="THREONYLCARBAMOYL-AMP SYNTHASE"/>
    <property type="match status" value="1"/>
</dbReference>
<dbReference type="Proteomes" id="UP000253970">
    <property type="component" value="Unassembled WGS sequence"/>
</dbReference>
<dbReference type="GO" id="GO:0005524">
    <property type="term" value="F:ATP binding"/>
    <property type="evidence" value="ECO:0007669"/>
    <property type="project" value="UniProtKB-KW"/>
</dbReference>
<organism evidence="13 14">
    <name type="scientific">Eggerthella lenta</name>
    <name type="common">Eubacterium lentum</name>
    <dbReference type="NCBI Taxonomy" id="84112"/>
    <lineage>
        <taxon>Bacteria</taxon>
        <taxon>Bacillati</taxon>
        <taxon>Actinomycetota</taxon>
        <taxon>Coriobacteriia</taxon>
        <taxon>Eggerthellales</taxon>
        <taxon>Eggerthellaceae</taxon>
        <taxon>Eggerthella</taxon>
    </lineage>
</organism>
<dbReference type="NCBIfam" id="TIGR00057">
    <property type="entry name" value="L-threonylcarbamoyladenylate synthase"/>
    <property type="match status" value="1"/>
</dbReference>
<comment type="caution">
    <text evidence="13">The sequence shown here is derived from an EMBL/GenBank/DDBJ whole genome shotgun (WGS) entry which is preliminary data.</text>
</comment>
<dbReference type="PROSITE" id="PS51163">
    <property type="entry name" value="YRDC"/>
    <property type="match status" value="1"/>
</dbReference>
<keyword evidence="9" id="KW-0067">ATP-binding</keyword>
<sequence>MPPLSSSKREAVAALKRGEAVIFPTETVYGLGVSVEAAASPEALYDLKERDRGKPVSWLVGGVDDLDRYGAHVPDLARRLARAYWPGPLTLIVEASDAVPAAFRSAAGSIGLRMPDNDTALELIEAVGCPLATTSANISGLQAPGSFDALDPRLAARVGVVMADDRDGDKSGIASTVVDCTVDPPRIVRAGAVTEAHIRALG</sequence>
<dbReference type="GO" id="GO:0000049">
    <property type="term" value="F:tRNA binding"/>
    <property type="evidence" value="ECO:0007669"/>
    <property type="project" value="TreeGrafter"/>
</dbReference>
<dbReference type="GO" id="GO:0006450">
    <property type="term" value="P:regulation of translational fidelity"/>
    <property type="evidence" value="ECO:0007669"/>
    <property type="project" value="TreeGrafter"/>
</dbReference>
<accession>A0A369MM19</accession>
<keyword evidence="4" id="KW-0963">Cytoplasm</keyword>
<evidence type="ECO:0000256" key="1">
    <source>
        <dbReference type="ARBA" id="ARBA00004496"/>
    </source>
</evidence>
<keyword evidence="8" id="KW-0547">Nucleotide-binding</keyword>
<evidence type="ECO:0000256" key="2">
    <source>
        <dbReference type="ARBA" id="ARBA00007663"/>
    </source>
</evidence>
<dbReference type="InterPro" id="IPR006070">
    <property type="entry name" value="Sua5-like_dom"/>
</dbReference>
<evidence type="ECO:0000256" key="4">
    <source>
        <dbReference type="ARBA" id="ARBA00022490"/>
    </source>
</evidence>
<evidence type="ECO:0000259" key="12">
    <source>
        <dbReference type="PROSITE" id="PS51163"/>
    </source>
</evidence>
<evidence type="ECO:0000256" key="3">
    <source>
        <dbReference type="ARBA" id="ARBA00012584"/>
    </source>
</evidence>
<evidence type="ECO:0000256" key="8">
    <source>
        <dbReference type="ARBA" id="ARBA00022741"/>
    </source>
</evidence>
<evidence type="ECO:0000256" key="11">
    <source>
        <dbReference type="ARBA" id="ARBA00048366"/>
    </source>
</evidence>
<dbReference type="GO" id="GO:0061710">
    <property type="term" value="F:L-threonylcarbamoyladenylate synthase"/>
    <property type="evidence" value="ECO:0007669"/>
    <property type="project" value="UniProtKB-EC"/>
</dbReference>
<dbReference type="Gene3D" id="3.90.870.10">
    <property type="entry name" value="DHBP synthase"/>
    <property type="match status" value="1"/>
</dbReference>
<gene>
    <name evidence="13" type="ORF">C1875_04015</name>
</gene>
<dbReference type="GO" id="GO:0008033">
    <property type="term" value="P:tRNA processing"/>
    <property type="evidence" value="ECO:0007669"/>
    <property type="project" value="UniProtKB-KW"/>
</dbReference>
<proteinExistence type="inferred from homology"/>
<dbReference type="InterPro" id="IPR050156">
    <property type="entry name" value="TC-AMP_synthase_SUA5"/>
</dbReference>
<keyword evidence="5" id="KW-0808">Transferase</keyword>
<name>A0A369MM19_EGGLN</name>
<dbReference type="RefSeq" id="WP_114533128.1">
    <property type="nucleotide sequence ID" value="NZ_JADNER010000011.1"/>
</dbReference>
<dbReference type="InterPro" id="IPR017945">
    <property type="entry name" value="DHBP_synth_RibB-like_a/b_dom"/>
</dbReference>
<evidence type="ECO:0000256" key="9">
    <source>
        <dbReference type="ARBA" id="ARBA00022840"/>
    </source>
</evidence>
<dbReference type="AlphaFoldDB" id="A0A369MM19"/>
<keyword evidence="6" id="KW-0819">tRNA processing</keyword>
<protein>
    <recommendedName>
        <fullName evidence="10">L-threonylcarbamoyladenylate synthase</fullName>
        <ecNumber evidence="3">2.7.7.87</ecNumber>
    </recommendedName>
    <alternativeName>
        <fullName evidence="10">L-threonylcarbamoyladenylate synthase</fullName>
    </alternativeName>
</protein>
<dbReference type="EC" id="2.7.7.87" evidence="3"/>
<comment type="subcellular location">
    <subcellularLocation>
        <location evidence="1">Cytoplasm</location>
    </subcellularLocation>
</comment>
<feature type="domain" description="YrdC-like" evidence="12">
    <location>
        <begin position="5"/>
        <end position="193"/>
    </location>
</feature>
<dbReference type="EMBL" id="PPTU01000004">
    <property type="protein sequence ID" value="RDB72220.1"/>
    <property type="molecule type" value="Genomic_DNA"/>
</dbReference>
<dbReference type="GO" id="GO:0003725">
    <property type="term" value="F:double-stranded RNA binding"/>
    <property type="evidence" value="ECO:0007669"/>
    <property type="project" value="InterPro"/>
</dbReference>
<dbReference type="SUPFAM" id="SSF55821">
    <property type="entry name" value="YrdC/RibB"/>
    <property type="match status" value="1"/>
</dbReference>
<evidence type="ECO:0000256" key="7">
    <source>
        <dbReference type="ARBA" id="ARBA00022695"/>
    </source>
</evidence>
<dbReference type="Pfam" id="PF01300">
    <property type="entry name" value="Sua5_yciO_yrdC"/>
    <property type="match status" value="1"/>
</dbReference>
<dbReference type="PANTHER" id="PTHR17490">
    <property type="entry name" value="SUA5"/>
    <property type="match status" value="1"/>
</dbReference>
<evidence type="ECO:0000256" key="6">
    <source>
        <dbReference type="ARBA" id="ARBA00022694"/>
    </source>
</evidence>
<keyword evidence="7" id="KW-0548">Nucleotidyltransferase</keyword>
<evidence type="ECO:0000313" key="14">
    <source>
        <dbReference type="Proteomes" id="UP000253970"/>
    </source>
</evidence>
<evidence type="ECO:0000313" key="13">
    <source>
        <dbReference type="EMBL" id="RDB72220.1"/>
    </source>
</evidence>
<evidence type="ECO:0000256" key="10">
    <source>
        <dbReference type="ARBA" id="ARBA00029774"/>
    </source>
</evidence>
<reference evidence="13 14" key="1">
    <citation type="journal article" date="2018" name="Elife">
        <title>Discovery and characterization of a prevalent human gut bacterial enzyme sufficient for the inactivation of a family of plant toxins.</title>
        <authorList>
            <person name="Koppel N."/>
            <person name="Bisanz J.E."/>
            <person name="Pandelia M.E."/>
            <person name="Turnbaugh P.J."/>
            <person name="Balskus E.P."/>
        </authorList>
    </citation>
    <scope>NUCLEOTIDE SEQUENCE [LARGE SCALE GENOMIC DNA]</scope>
    <source>
        <strain evidence="13 14">W1 BHI 6</strain>
    </source>
</reference>
<evidence type="ECO:0000256" key="5">
    <source>
        <dbReference type="ARBA" id="ARBA00022679"/>
    </source>
</evidence>
<comment type="similarity">
    <text evidence="2">Belongs to the SUA5 family.</text>
</comment>